<dbReference type="Proteomes" id="UP001165960">
    <property type="component" value="Unassembled WGS sequence"/>
</dbReference>
<name>A0ACC2UAB5_9FUNG</name>
<reference evidence="1" key="1">
    <citation type="submission" date="2022-04" db="EMBL/GenBank/DDBJ databases">
        <title>Genome of the entomopathogenic fungus Entomophthora muscae.</title>
        <authorList>
            <person name="Elya C."/>
            <person name="Lovett B.R."/>
            <person name="Lee E."/>
            <person name="Macias A.M."/>
            <person name="Hajek A.E."/>
            <person name="De Bivort B.L."/>
            <person name="Kasson M.T."/>
            <person name="De Fine Licht H.H."/>
            <person name="Stajich J.E."/>
        </authorList>
    </citation>
    <scope>NUCLEOTIDE SEQUENCE</scope>
    <source>
        <strain evidence="1">Berkeley</strain>
    </source>
</reference>
<comment type="caution">
    <text evidence="1">The sequence shown here is derived from an EMBL/GenBank/DDBJ whole genome shotgun (WGS) entry which is preliminary data.</text>
</comment>
<protein>
    <submittedName>
        <fullName evidence="1">Uncharacterized protein</fullName>
    </submittedName>
</protein>
<proteinExistence type="predicted"/>
<keyword evidence="2" id="KW-1185">Reference proteome</keyword>
<organism evidence="1 2">
    <name type="scientific">Entomophthora muscae</name>
    <dbReference type="NCBI Taxonomy" id="34485"/>
    <lineage>
        <taxon>Eukaryota</taxon>
        <taxon>Fungi</taxon>
        <taxon>Fungi incertae sedis</taxon>
        <taxon>Zoopagomycota</taxon>
        <taxon>Entomophthoromycotina</taxon>
        <taxon>Entomophthoromycetes</taxon>
        <taxon>Entomophthorales</taxon>
        <taxon>Entomophthoraceae</taxon>
        <taxon>Entomophthora</taxon>
    </lineage>
</organism>
<dbReference type="EMBL" id="QTSX02000933">
    <property type="protein sequence ID" value="KAJ9083780.1"/>
    <property type="molecule type" value="Genomic_DNA"/>
</dbReference>
<accession>A0ACC2UAB5</accession>
<gene>
    <name evidence="1" type="ORF">DSO57_1031265</name>
</gene>
<sequence length="105" mass="12154">MQPLFEPIKYDPHAQKRRHKASFSQHLALESTFLIVPKPLRVTQEQLAAQLGMSLRSVQIWFQNRRAKQRAKYHAKPKPLPCAVPEFSIAYLTGHIPQENPSQKQ</sequence>
<evidence type="ECO:0000313" key="1">
    <source>
        <dbReference type="EMBL" id="KAJ9083780.1"/>
    </source>
</evidence>
<evidence type="ECO:0000313" key="2">
    <source>
        <dbReference type="Proteomes" id="UP001165960"/>
    </source>
</evidence>